<evidence type="ECO:0000259" key="11">
    <source>
        <dbReference type="SMART" id="SM00382"/>
    </source>
</evidence>
<dbReference type="Gene3D" id="1.20.272.10">
    <property type="match status" value="1"/>
</dbReference>
<evidence type="ECO:0000256" key="8">
    <source>
        <dbReference type="ARBA" id="ARBA00064311"/>
    </source>
</evidence>
<dbReference type="SUPFAM" id="SSF52540">
    <property type="entry name" value="P-loop containing nucleoside triphosphate hydrolases"/>
    <property type="match status" value="1"/>
</dbReference>
<evidence type="ECO:0000313" key="13">
    <source>
        <dbReference type="Proteomes" id="UP001075354"/>
    </source>
</evidence>
<evidence type="ECO:0000256" key="3">
    <source>
        <dbReference type="ARBA" id="ARBA00022705"/>
    </source>
</evidence>
<evidence type="ECO:0000256" key="1">
    <source>
        <dbReference type="ARBA" id="ARBA00004123"/>
    </source>
</evidence>
<dbReference type="InterPro" id="IPR012178">
    <property type="entry name" value="RFC1"/>
</dbReference>
<feature type="compositionally biased region" description="Acidic residues" evidence="10">
    <location>
        <begin position="770"/>
        <end position="792"/>
    </location>
</feature>
<dbReference type="PANTHER" id="PTHR23389:SF6">
    <property type="entry name" value="REPLICATION FACTOR C SUBUNIT 1"/>
    <property type="match status" value="1"/>
</dbReference>
<organism evidence="12 13">
    <name type="scientific">Megalurothrips usitatus</name>
    <name type="common">bean blossom thrips</name>
    <dbReference type="NCBI Taxonomy" id="439358"/>
    <lineage>
        <taxon>Eukaryota</taxon>
        <taxon>Metazoa</taxon>
        <taxon>Ecdysozoa</taxon>
        <taxon>Arthropoda</taxon>
        <taxon>Hexapoda</taxon>
        <taxon>Insecta</taxon>
        <taxon>Pterygota</taxon>
        <taxon>Neoptera</taxon>
        <taxon>Paraneoptera</taxon>
        <taxon>Thysanoptera</taxon>
        <taxon>Terebrantia</taxon>
        <taxon>Thripoidea</taxon>
        <taxon>Thripidae</taxon>
        <taxon>Megalurothrips</taxon>
    </lineage>
</organism>
<dbReference type="GO" id="GO:0006260">
    <property type="term" value="P:DNA replication"/>
    <property type="evidence" value="ECO:0007669"/>
    <property type="project" value="UniProtKB-KW"/>
</dbReference>
<evidence type="ECO:0000256" key="6">
    <source>
        <dbReference type="ARBA" id="ARBA00023242"/>
    </source>
</evidence>
<dbReference type="Gene3D" id="3.40.50.300">
    <property type="entry name" value="P-loop containing nucleotide triphosphate hydrolases"/>
    <property type="match status" value="1"/>
</dbReference>
<dbReference type="GO" id="GO:0016887">
    <property type="term" value="F:ATP hydrolysis activity"/>
    <property type="evidence" value="ECO:0007669"/>
    <property type="project" value="InterPro"/>
</dbReference>
<evidence type="ECO:0000313" key="12">
    <source>
        <dbReference type="EMBL" id="KAJ1521099.1"/>
    </source>
</evidence>
<dbReference type="CDD" id="cd18140">
    <property type="entry name" value="HLD_clamp_RFC"/>
    <property type="match status" value="1"/>
</dbReference>
<feature type="region of interest" description="Disordered" evidence="10">
    <location>
        <begin position="763"/>
        <end position="841"/>
    </location>
</feature>
<comment type="subcellular location">
    <subcellularLocation>
        <location evidence="1 9">Nucleus</location>
    </subcellularLocation>
</comment>
<evidence type="ECO:0000256" key="9">
    <source>
        <dbReference type="PIRNR" id="PIRNR036578"/>
    </source>
</evidence>
<feature type="compositionally biased region" description="Low complexity" evidence="10">
    <location>
        <begin position="233"/>
        <end position="244"/>
    </location>
</feature>
<proteinExistence type="inferred from homology"/>
<dbReference type="FunFam" id="1.10.8.60:FF:000021">
    <property type="entry name" value="Replication factor C subunit 1"/>
    <property type="match status" value="1"/>
</dbReference>
<keyword evidence="5 9" id="KW-0067">ATP-binding</keyword>
<evidence type="ECO:0000256" key="10">
    <source>
        <dbReference type="SAM" id="MobiDB-lite"/>
    </source>
</evidence>
<feature type="compositionally biased region" description="Low complexity" evidence="10">
    <location>
        <begin position="7"/>
        <end position="22"/>
    </location>
</feature>
<dbReference type="InterPro" id="IPR013725">
    <property type="entry name" value="DNA_replication_fac_RFC1_C"/>
</dbReference>
<accession>A0AAV7XBC3</accession>
<name>A0AAV7XBC3_9NEOP</name>
<dbReference type="InterPro" id="IPR008921">
    <property type="entry name" value="DNA_pol3_clamp-load_cplx_C"/>
</dbReference>
<dbReference type="SUPFAM" id="SSF48019">
    <property type="entry name" value="post-AAA+ oligomerization domain-like"/>
    <property type="match status" value="1"/>
</dbReference>
<dbReference type="GO" id="GO:0003689">
    <property type="term" value="F:DNA clamp loader activity"/>
    <property type="evidence" value="ECO:0007669"/>
    <property type="project" value="UniProtKB-UniRule"/>
</dbReference>
<feature type="compositionally biased region" description="Low complexity" evidence="10">
    <location>
        <begin position="151"/>
        <end position="169"/>
    </location>
</feature>
<comment type="similarity">
    <text evidence="2 9">Belongs to the activator 1 large subunit family.</text>
</comment>
<comment type="subunit">
    <text evidence="8">Large subunit of the RFC complex, an heteropentameric complex consisting of RFC1 and four small subunits RFC2, RFC3, RFC4 and RFC5; the RFC complex interacts with PCNA and the interaction involves RFC1.</text>
</comment>
<dbReference type="Pfam" id="PF25361">
    <property type="entry name" value="AAA_lid_RFC1"/>
    <property type="match status" value="1"/>
</dbReference>
<dbReference type="SMART" id="SM00382">
    <property type="entry name" value="AAA"/>
    <property type="match status" value="1"/>
</dbReference>
<protein>
    <recommendedName>
        <fullName evidence="9">Replication factor C subunit 1</fullName>
    </recommendedName>
</protein>
<feature type="compositionally biased region" description="Polar residues" evidence="10">
    <location>
        <begin position="23"/>
        <end position="32"/>
    </location>
</feature>
<dbReference type="Gene3D" id="1.10.8.60">
    <property type="match status" value="1"/>
</dbReference>
<feature type="compositionally biased region" description="Polar residues" evidence="10">
    <location>
        <begin position="195"/>
        <end position="204"/>
    </location>
</feature>
<feature type="compositionally biased region" description="Low complexity" evidence="10">
    <location>
        <begin position="131"/>
        <end position="144"/>
    </location>
</feature>
<keyword evidence="6 9" id="KW-0539">Nucleus</keyword>
<keyword evidence="4 9" id="KW-0547">Nucleotide-binding</keyword>
<dbReference type="FunFam" id="3.40.50.300:FF:000395">
    <property type="entry name" value="Replication factor C subunit 1"/>
    <property type="match status" value="1"/>
</dbReference>
<feature type="compositionally biased region" description="Low complexity" evidence="10">
    <location>
        <begin position="807"/>
        <end position="820"/>
    </location>
</feature>
<feature type="region of interest" description="Disordered" evidence="10">
    <location>
        <begin position="80"/>
        <end position="257"/>
    </location>
</feature>
<evidence type="ECO:0000256" key="2">
    <source>
        <dbReference type="ARBA" id="ARBA00006116"/>
    </source>
</evidence>
<dbReference type="InterPro" id="IPR027417">
    <property type="entry name" value="P-loop_NTPase"/>
</dbReference>
<sequence>MSRDIRSFFSVQSSKKVSQESSKNNAKEISTSKSKKKRAVIESDSDDDIFEVKTVTKATTSPAVDKKKQKVEPARVNAVDVFGTDSVKRTARKSNGETSEFHNDPDFDQVLQELDESQWEQGDVSSNKNRQISSQESSASSSQSPMKELGPSLSPNKRSSSSSSSSSPPKVHKGTVPEYSSKSNEKEVCDPPKVNNLQTAQSNTKRLKLEKLNHVSTASQSREKGKSEIGEASIISSKKTSPVKTTKKETRPVIEPSPPSYMWVDKYKPTSLKQIIGQQGDKSNVKKLLSWLSSWHSNHGSGANKKLVRPSPWAKDDSGAFFKAALLSGPPGVGKTTTAHLVCKELGMDVVEFNASDTRSKKLMSDEVGELLSSKSLLPFFQSGGESKTTSKHVLVMDEVDGMAGNEDRGGVAELINLIKNSKCPVICMCNDRNHAKIRSLAGYCFDLRFYKPRVEQIRGALMSVCFKEKVQISPQALDEVIAGTNCDIRQVLNNLSMWSSTQKKLNTEQVKEDANAAKKIIKLGPWDAVRKVFSSEDHKTMSLMDKSDLFFHDYGIMPLFVQEAYLTASPHAAKKKTDVLHHLARAATSISYGDLIEKTIRSSNSWSLLPVQSIFSSVVPGEWMEGHLTGQIQFPSWLGKNSRGNKMSRLLQDLQVHMRLSISGGKQAVNLDYLEPIMNSIIRPLTSEGAQGVPKTLEAMQNYYVTRDDLDSLLELCKWPGRQDPMAAVESKVKAALTRAYNKGGGFMTPYALDAPIKKKRGGAHDDFGEGGDGEAEAEGSDDDESDDDAGDAMIKAKKTDKKDSSGPSSSKTTVSSRGSRGGSRGTGATRARGRGRGKK</sequence>
<gene>
    <name evidence="12" type="ORF">ONE63_002801</name>
</gene>
<dbReference type="GO" id="GO:0005524">
    <property type="term" value="F:ATP binding"/>
    <property type="evidence" value="ECO:0007669"/>
    <property type="project" value="UniProtKB-UniRule"/>
</dbReference>
<dbReference type="InterPro" id="IPR003959">
    <property type="entry name" value="ATPase_AAA_core"/>
</dbReference>
<dbReference type="GO" id="GO:0006281">
    <property type="term" value="P:DNA repair"/>
    <property type="evidence" value="ECO:0007669"/>
    <property type="project" value="InterPro"/>
</dbReference>
<comment type="function">
    <text evidence="7">Subunit of the replication factor C (RFC) complex which acts during elongation of primed DNA templates by DNA polymerases delta and epsilon, and is necessary for ATP-dependent loading of proliferating cell nuclear antigen (PCNA) onto primed DNA. This subunit binds to the primer-template junction. Binds the PO-B transcription element as well as other GA rich DNA sequences. Can bind single- or double-stranded DNA.</text>
</comment>
<dbReference type="PANTHER" id="PTHR23389">
    <property type="entry name" value="CHROMOSOME TRANSMISSION FIDELITY FACTOR 18"/>
    <property type="match status" value="1"/>
</dbReference>
<dbReference type="GO" id="GO:0005634">
    <property type="term" value="C:nucleus"/>
    <property type="evidence" value="ECO:0007669"/>
    <property type="project" value="UniProtKB-SubCell"/>
</dbReference>
<evidence type="ECO:0000256" key="4">
    <source>
        <dbReference type="ARBA" id="ARBA00022741"/>
    </source>
</evidence>
<dbReference type="GO" id="GO:0005663">
    <property type="term" value="C:DNA replication factor C complex"/>
    <property type="evidence" value="ECO:0007669"/>
    <property type="project" value="InterPro"/>
</dbReference>
<evidence type="ECO:0000256" key="5">
    <source>
        <dbReference type="ARBA" id="ARBA00022840"/>
    </source>
</evidence>
<dbReference type="Proteomes" id="UP001075354">
    <property type="component" value="Chromosome 13"/>
</dbReference>
<dbReference type="FunFam" id="1.20.272.10:FF:000005">
    <property type="entry name" value="Replication factor C subunit 1"/>
    <property type="match status" value="1"/>
</dbReference>
<evidence type="ECO:0000256" key="7">
    <source>
        <dbReference type="ARBA" id="ARBA00054501"/>
    </source>
</evidence>
<comment type="caution">
    <text evidence="12">The sequence shown here is derived from an EMBL/GenBank/DDBJ whole genome shotgun (WGS) entry which is preliminary data.</text>
</comment>
<dbReference type="AlphaFoldDB" id="A0AAV7XBC3"/>
<dbReference type="CDD" id="cd00009">
    <property type="entry name" value="AAA"/>
    <property type="match status" value="1"/>
</dbReference>
<dbReference type="EMBL" id="JAPTSV010000013">
    <property type="protein sequence ID" value="KAJ1521099.1"/>
    <property type="molecule type" value="Genomic_DNA"/>
</dbReference>
<dbReference type="PIRSF" id="PIRSF036578">
    <property type="entry name" value="RFC1"/>
    <property type="match status" value="1"/>
</dbReference>
<keyword evidence="3 9" id="KW-0235">DNA replication</keyword>
<dbReference type="InterPro" id="IPR047854">
    <property type="entry name" value="RFC_lid"/>
</dbReference>
<feature type="region of interest" description="Disordered" evidence="10">
    <location>
        <begin position="1"/>
        <end position="43"/>
    </location>
</feature>
<feature type="domain" description="AAA+ ATPase" evidence="11">
    <location>
        <begin position="321"/>
        <end position="456"/>
    </location>
</feature>
<keyword evidence="13" id="KW-1185">Reference proteome</keyword>
<dbReference type="InterPro" id="IPR003593">
    <property type="entry name" value="AAA+_ATPase"/>
</dbReference>
<reference evidence="12" key="1">
    <citation type="submission" date="2022-12" db="EMBL/GenBank/DDBJ databases">
        <title>Chromosome-level genome assembly of the bean flower thrips Megalurothrips usitatus.</title>
        <authorList>
            <person name="Ma L."/>
            <person name="Liu Q."/>
            <person name="Li H."/>
            <person name="Cai W."/>
        </authorList>
    </citation>
    <scope>NUCLEOTIDE SEQUENCE</scope>
    <source>
        <strain evidence="12">Cailab_2022a</strain>
    </source>
</reference>
<dbReference type="GO" id="GO:0003677">
    <property type="term" value="F:DNA binding"/>
    <property type="evidence" value="ECO:0007669"/>
    <property type="project" value="InterPro"/>
</dbReference>
<dbReference type="Pfam" id="PF08519">
    <property type="entry name" value="RFC1"/>
    <property type="match status" value="1"/>
</dbReference>
<dbReference type="Pfam" id="PF00004">
    <property type="entry name" value="AAA"/>
    <property type="match status" value="1"/>
</dbReference>
<feature type="compositionally biased region" description="Polar residues" evidence="10">
    <location>
        <begin position="119"/>
        <end position="130"/>
    </location>
</feature>